<dbReference type="Gene3D" id="3.90.1640.10">
    <property type="entry name" value="inorganic pyrophosphatase (n-terminal core)"/>
    <property type="match status" value="1"/>
</dbReference>
<dbReference type="GO" id="GO:0016779">
    <property type="term" value="F:nucleotidyltransferase activity"/>
    <property type="evidence" value="ECO:0007669"/>
    <property type="project" value="UniProtKB-KW"/>
</dbReference>
<dbReference type="Pfam" id="PF00571">
    <property type="entry name" value="CBS"/>
    <property type="match status" value="2"/>
</dbReference>
<dbReference type="GO" id="GO:0008033">
    <property type="term" value="P:tRNA processing"/>
    <property type="evidence" value="ECO:0007669"/>
    <property type="project" value="UniProtKB-KW"/>
</dbReference>
<dbReference type="SUPFAM" id="SSF81301">
    <property type="entry name" value="Nucleotidyltransferase"/>
    <property type="match status" value="1"/>
</dbReference>
<dbReference type="CDD" id="cd04595">
    <property type="entry name" value="CBS_pair_DHH_polyA_Pol_assoc"/>
    <property type="match status" value="1"/>
</dbReference>
<organism evidence="14 15">
    <name type="scientific">Alteribacter keqinensis</name>
    <dbReference type="NCBI Taxonomy" id="2483800"/>
    <lineage>
        <taxon>Bacteria</taxon>
        <taxon>Bacillati</taxon>
        <taxon>Bacillota</taxon>
        <taxon>Bacilli</taxon>
        <taxon>Bacillales</taxon>
        <taxon>Bacillaceae</taxon>
        <taxon>Alteribacter</taxon>
    </lineage>
</organism>
<keyword evidence="15" id="KW-1185">Reference proteome</keyword>
<dbReference type="Pfam" id="PF01368">
    <property type="entry name" value="DHH"/>
    <property type="match status" value="1"/>
</dbReference>
<keyword evidence="3" id="KW-0820">tRNA-binding</keyword>
<dbReference type="Pfam" id="PF02272">
    <property type="entry name" value="DHHA1"/>
    <property type="match status" value="1"/>
</dbReference>
<evidence type="ECO:0000256" key="12">
    <source>
        <dbReference type="RuleBase" id="RU003953"/>
    </source>
</evidence>
<evidence type="ECO:0000313" key="15">
    <source>
        <dbReference type="Proteomes" id="UP000278746"/>
    </source>
</evidence>
<protein>
    <submittedName>
        <fullName evidence="14">CBS domain-containing protein</fullName>
    </submittedName>
</protein>
<dbReference type="InterPro" id="IPR038763">
    <property type="entry name" value="DHH_sf"/>
</dbReference>
<dbReference type="InterPro" id="IPR052390">
    <property type="entry name" value="tRNA_nt/polyA_polymerase"/>
</dbReference>
<evidence type="ECO:0000256" key="6">
    <source>
        <dbReference type="ARBA" id="ARBA00022695"/>
    </source>
</evidence>
<dbReference type="SUPFAM" id="SSF81891">
    <property type="entry name" value="Poly A polymerase C-terminal region-like"/>
    <property type="match status" value="1"/>
</dbReference>
<dbReference type="InterPro" id="IPR003156">
    <property type="entry name" value="DHHA1_dom"/>
</dbReference>
<dbReference type="SUPFAM" id="SSF64182">
    <property type="entry name" value="DHH phosphoesterases"/>
    <property type="match status" value="1"/>
</dbReference>
<dbReference type="InterPro" id="IPR001667">
    <property type="entry name" value="DDH_dom"/>
</dbReference>
<dbReference type="GO" id="GO:0046872">
    <property type="term" value="F:metal ion binding"/>
    <property type="evidence" value="ECO:0007669"/>
    <property type="project" value="UniProtKB-KW"/>
</dbReference>
<dbReference type="CDD" id="cd05398">
    <property type="entry name" value="NT_ClassII-CCAase"/>
    <property type="match status" value="1"/>
</dbReference>
<proteinExistence type="inferred from homology"/>
<keyword evidence="11" id="KW-0129">CBS domain</keyword>
<comment type="cofactor">
    <cofactor evidence="1">
        <name>Mg(2+)</name>
        <dbReference type="ChEBI" id="CHEBI:18420"/>
    </cofactor>
</comment>
<gene>
    <name evidence="14" type="ORF">EBO34_02325</name>
</gene>
<evidence type="ECO:0000259" key="13">
    <source>
        <dbReference type="PROSITE" id="PS51371"/>
    </source>
</evidence>
<evidence type="ECO:0000256" key="2">
    <source>
        <dbReference type="ARBA" id="ARBA00007265"/>
    </source>
</evidence>
<comment type="caution">
    <text evidence="14">The sequence shown here is derived from an EMBL/GenBank/DDBJ whole genome shotgun (WGS) entry which is preliminary data.</text>
</comment>
<dbReference type="OrthoDB" id="9805698at2"/>
<dbReference type="AlphaFoldDB" id="A0A3M7TTQ2"/>
<evidence type="ECO:0000256" key="4">
    <source>
        <dbReference type="ARBA" id="ARBA00022679"/>
    </source>
</evidence>
<evidence type="ECO:0000313" key="14">
    <source>
        <dbReference type="EMBL" id="RNA68823.1"/>
    </source>
</evidence>
<keyword evidence="9" id="KW-0460">Magnesium</keyword>
<feature type="domain" description="CBS" evidence="13">
    <location>
        <begin position="329"/>
        <end position="387"/>
    </location>
</feature>
<accession>A0A3M7TTQ2</accession>
<evidence type="ECO:0000256" key="11">
    <source>
        <dbReference type="PROSITE-ProRule" id="PRU00703"/>
    </source>
</evidence>
<evidence type="ECO:0000256" key="9">
    <source>
        <dbReference type="ARBA" id="ARBA00022842"/>
    </source>
</evidence>
<dbReference type="GO" id="GO:0000049">
    <property type="term" value="F:tRNA binding"/>
    <property type="evidence" value="ECO:0007669"/>
    <property type="project" value="UniProtKB-KW"/>
</dbReference>
<keyword evidence="4 12" id="KW-0808">Transferase</keyword>
<keyword evidence="6" id="KW-0548">Nucleotidyltransferase</keyword>
<dbReference type="Gene3D" id="1.10.3090.10">
    <property type="entry name" value="cca-adding enzyme, domain 2"/>
    <property type="match status" value="1"/>
</dbReference>
<dbReference type="InterPro" id="IPR000644">
    <property type="entry name" value="CBS_dom"/>
</dbReference>
<feature type="domain" description="CBS" evidence="13">
    <location>
        <begin position="391"/>
        <end position="448"/>
    </location>
</feature>
<dbReference type="SMART" id="SM00116">
    <property type="entry name" value="CBS"/>
    <property type="match status" value="2"/>
</dbReference>
<dbReference type="SUPFAM" id="SSF54631">
    <property type="entry name" value="CBS-domain pair"/>
    <property type="match status" value="1"/>
</dbReference>
<dbReference type="Gene3D" id="3.10.580.10">
    <property type="entry name" value="CBS-domain"/>
    <property type="match status" value="1"/>
</dbReference>
<keyword evidence="5" id="KW-0819">tRNA processing</keyword>
<dbReference type="PANTHER" id="PTHR47788:SF1">
    <property type="entry name" value="A-ADDING TRNA NUCLEOTIDYLTRANSFERASE"/>
    <property type="match status" value="1"/>
</dbReference>
<name>A0A3M7TTQ2_9BACI</name>
<dbReference type="Proteomes" id="UP000278746">
    <property type="component" value="Unassembled WGS sequence"/>
</dbReference>
<dbReference type="InterPro" id="IPR002646">
    <property type="entry name" value="PolA_pol_head_dom"/>
</dbReference>
<evidence type="ECO:0000256" key="8">
    <source>
        <dbReference type="ARBA" id="ARBA00022741"/>
    </source>
</evidence>
<dbReference type="InterPro" id="IPR032828">
    <property type="entry name" value="PolyA_RNA-bd"/>
</dbReference>
<keyword evidence="8" id="KW-0547">Nucleotide-binding</keyword>
<dbReference type="InterPro" id="IPR046342">
    <property type="entry name" value="CBS_dom_sf"/>
</dbReference>
<evidence type="ECO:0000256" key="7">
    <source>
        <dbReference type="ARBA" id="ARBA00022723"/>
    </source>
</evidence>
<dbReference type="PROSITE" id="PS51371">
    <property type="entry name" value="CBS"/>
    <property type="match status" value="2"/>
</dbReference>
<reference evidence="14 15" key="1">
    <citation type="submission" date="2018-10" db="EMBL/GenBank/DDBJ databases">
        <title>Bacillus Keqinensis sp. nov., a moderately halophilic bacterium isolated from a saline-alkaline lake.</title>
        <authorList>
            <person name="Wang H."/>
        </authorList>
    </citation>
    <scope>NUCLEOTIDE SEQUENCE [LARGE SCALE GENOMIC DNA]</scope>
    <source>
        <strain evidence="14 15">KQ-3</strain>
    </source>
</reference>
<comment type="similarity">
    <text evidence="2 12">Belongs to the tRNA nucleotidyltransferase/poly(A) polymerase family.</text>
</comment>
<dbReference type="Pfam" id="PF01743">
    <property type="entry name" value="PolyA_pol"/>
    <property type="match status" value="1"/>
</dbReference>
<keyword evidence="10 12" id="KW-0694">RNA-binding</keyword>
<dbReference type="Gene3D" id="3.10.310.30">
    <property type="match status" value="1"/>
</dbReference>
<dbReference type="GO" id="GO:0000166">
    <property type="term" value="F:nucleotide binding"/>
    <property type="evidence" value="ECO:0007669"/>
    <property type="project" value="UniProtKB-KW"/>
</dbReference>
<dbReference type="InterPro" id="IPR043519">
    <property type="entry name" value="NT_sf"/>
</dbReference>
<evidence type="ECO:0000256" key="5">
    <source>
        <dbReference type="ARBA" id="ARBA00022694"/>
    </source>
</evidence>
<dbReference type="Gene3D" id="3.30.460.10">
    <property type="entry name" value="Beta Polymerase, domain 2"/>
    <property type="match status" value="1"/>
</dbReference>
<dbReference type="Pfam" id="PF12627">
    <property type="entry name" value="PolyA_pol_RNAbd"/>
    <property type="match status" value="1"/>
</dbReference>
<evidence type="ECO:0000256" key="1">
    <source>
        <dbReference type="ARBA" id="ARBA00001946"/>
    </source>
</evidence>
<evidence type="ECO:0000256" key="3">
    <source>
        <dbReference type="ARBA" id="ARBA00022555"/>
    </source>
</evidence>
<dbReference type="PANTHER" id="PTHR47788">
    <property type="entry name" value="POLYA POLYMERASE"/>
    <property type="match status" value="1"/>
</dbReference>
<sequence length="881" mass="98695">MGVTALSLLPQIPSVKGVPMQVILSHTNLDFDGLASMVAAGKLYPEAHTVLPEKLQESVEHFLAIYKDTFSFTHENRVNWGTVTDVILVDISTLERTGRIAKKLPENINVICFDHHEASTHQYPGTYLPYGACVTILLEQIQERSLPVSAFEATLFTLGLYADTGNFTYNSTKPEDLLAGYHMLKSGASLDVAEKFRDTPLSEGEQHLFRTLLNKSKRKELDGTSVLITCHKQNHYTGNLAGIASKLMSLTGADALFALVKMEDKTFITARAASDRISVLPVIEALGGGGHQKAASAMRKDTDPVMLAEELELQLSSLISSTQTAKEIMSSPVRVVAPDTSVEDVSKMLFRYGHTGFPVVDKEKLVGIISRRDADKALHHGLGHAPVKGYMSNNPVSITSDTSVSDIQSIMIDKNVGRLPVLENGEVAGIVSRTDVIRTIHNKNTKPLNNTADEFTVNKKIDLTDVLASHFNKDLFNLVRIIGEQADKLGMKAYLIGGIVRDLLLERPNEDIDIVVEGNAIVLGEALTGEYGGSIRSHETFKTATWSHHDGLKIDLTSARTEYYDFPAALPNVELSNIKEDLYRRDFTINALAMSLSSGDFGTLLDFFHGYEDIRNGQIRVLYNLSFLEDPTRILRALRFENRFLFKMDNETEEFAKTHKKMLSSVSKPRLANEVKKVITEEDLIRFVKRASELDLLSHLLNTHEDTVTVLKRLQCFNEIRDRLTRDKLHPSHWLGVLLLMTDLSREAFEECLGFAKNKQDEKLLSEVYRFYQTYDFKFHSLYDWHAVCSEVSLEAITVCLSLCHHDSFIVEQGTEYLIKRDSVTHTISGTDLIDLGFKPGPHFKTWLLQLEASKIENPSLSKEELLEYARHVFSDSADEK</sequence>
<dbReference type="EMBL" id="RHIB01000001">
    <property type="protein sequence ID" value="RNA68823.1"/>
    <property type="molecule type" value="Genomic_DNA"/>
</dbReference>
<keyword evidence="7" id="KW-0479">Metal-binding</keyword>
<evidence type="ECO:0000256" key="10">
    <source>
        <dbReference type="ARBA" id="ARBA00022884"/>
    </source>
</evidence>